<organism evidence="1 2">
    <name type="scientific">Allocoprobacillus halotolerans</name>
    <dbReference type="NCBI Taxonomy" id="2944914"/>
    <lineage>
        <taxon>Bacteria</taxon>
        <taxon>Bacillati</taxon>
        <taxon>Bacillota</taxon>
        <taxon>Erysipelotrichia</taxon>
        <taxon>Erysipelotrichales</taxon>
        <taxon>Erysipelotrichaceae</taxon>
        <taxon>Allocoprobacillus</taxon>
    </lineage>
</organism>
<dbReference type="PANTHER" id="PTHR43510:SF1">
    <property type="entry name" value="AMINOTRANSFERASE FUNCTION, HYPOTHETICAL (EUROFUNG)"/>
    <property type="match status" value="1"/>
</dbReference>
<dbReference type="Gene3D" id="3.90.1150.10">
    <property type="entry name" value="Aspartate Aminotransferase, domain 1"/>
    <property type="match status" value="1"/>
</dbReference>
<dbReference type="InterPro" id="IPR015422">
    <property type="entry name" value="PyrdxlP-dep_Trfase_small"/>
</dbReference>
<proteinExistence type="predicted"/>
<gene>
    <name evidence="1" type="ORF">NMU03_13530</name>
</gene>
<protein>
    <submittedName>
        <fullName evidence="1">Uncharacterized protein</fullName>
    </submittedName>
</protein>
<evidence type="ECO:0000313" key="2">
    <source>
        <dbReference type="Proteomes" id="UP001060112"/>
    </source>
</evidence>
<dbReference type="PANTHER" id="PTHR43510">
    <property type="entry name" value="AMINOTRANSFERASE FUNCTION, HYPOTHETICAL (EUROFUNG)"/>
    <property type="match status" value="1"/>
</dbReference>
<sequence length="76" mass="8963">MKINEFKVETWMTDHENDCQYNLTETCVSSLSLSDLQQFVSENIVESMMSMKMDYGPIVGSKRLKKPFYHYMNKVI</sequence>
<dbReference type="EMBL" id="CP101620">
    <property type="protein sequence ID" value="UTY38628.1"/>
    <property type="molecule type" value="Genomic_DNA"/>
</dbReference>
<dbReference type="Proteomes" id="UP001060112">
    <property type="component" value="Chromosome"/>
</dbReference>
<keyword evidence="2" id="KW-1185">Reference proteome</keyword>
<reference evidence="1" key="1">
    <citation type="submission" date="2022-07" db="EMBL/GenBank/DDBJ databases">
        <title>Faecal culturing of patients with breast cancer.</title>
        <authorList>
            <person name="Teng N.M.Y."/>
            <person name="Kiu R."/>
            <person name="Evans R."/>
            <person name="Baker D.J."/>
            <person name="Zenner C."/>
            <person name="Robinson S.D."/>
            <person name="Hall L.J."/>
        </authorList>
    </citation>
    <scope>NUCLEOTIDE SEQUENCE</scope>
    <source>
        <strain evidence="1">LH1062</strain>
    </source>
</reference>
<name>A0ABY5I1P2_9FIRM</name>
<evidence type="ECO:0000313" key="1">
    <source>
        <dbReference type="EMBL" id="UTY38628.1"/>
    </source>
</evidence>
<accession>A0ABY5I1P2</accession>
<dbReference type="RefSeq" id="WP_290139065.1">
    <property type="nucleotide sequence ID" value="NZ_CP101620.1"/>
</dbReference>